<dbReference type="AlphaFoldDB" id="A0A8G0ZUL6"/>
<protein>
    <submittedName>
        <fullName evidence="1">Uncharacterized protein</fullName>
    </submittedName>
</protein>
<dbReference type="RefSeq" id="WP_259444711.1">
    <property type="nucleotide sequence ID" value="NZ_CP069370.1"/>
</dbReference>
<dbReference type="Pfam" id="PF19670">
    <property type="entry name" value="DUF6173"/>
    <property type="match status" value="1"/>
</dbReference>
<name>A0A8G0ZUL6_9RHOB</name>
<proteinExistence type="predicted"/>
<organism evidence="1 2">
    <name type="scientific">Neotabrizicola shimadae</name>
    <dbReference type="NCBI Taxonomy" id="2807096"/>
    <lineage>
        <taxon>Bacteria</taxon>
        <taxon>Pseudomonadati</taxon>
        <taxon>Pseudomonadota</taxon>
        <taxon>Alphaproteobacteria</taxon>
        <taxon>Rhodobacterales</taxon>
        <taxon>Paracoccaceae</taxon>
        <taxon>Neotabrizicola</taxon>
    </lineage>
</organism>
<sequence length="130" mass="13822">MTTRPKRRRPAAAGQARQAAERLVAWIRAFETDLDPAHEVALGFAGSDAGILQIEGIGYSDPDLITFTGTDEEGLRTQLIQHVSQLNVILRAVPSASPDEAPRRIGFTLTPRWVGGESGDASAAGTRATG</sequence>
<dbReference type="Proteomes" id="UP000826300">
    <property type="component" value="Chromosome"/>
</dbReference>
<reference evidence="1" key="1">
    <citation type="submission" date="2021-02" db="EMBL/GenBank/DDBJ databases">
        <title>Rhodobacter shimadae sp. nov., an aerobic anoxygenic phototrophic bacterium isolated from a hot spring.</title>
        <authorList>
            <person name="Muramatsu S."/>
            <person name="Haruta S."/>
            <person name="Hirose S."/>
            <person name="Hanada S."/>
        </authorList>
    </citation>
    <scope>NUCLEOTIDE SEQUENCE</scope>
    <source>
        <strain evidence="1">N10</strain>
    </source>
</reference>
<keyword evidence="2" id="KW-1185">Reference proteome</keyword>
<evidence type="ECO:0000313" key="1">
    <source>
        <dbReference type="EMBL" id="QYZ68978.1"/>
    </source>
</evidence>
<dbReference type="InterPro" id="IPR046171">
    <property type="entry name" value="DUF6173"/>
</dbReference>
<dbReference type="KEGG" id="nsm:JO391_14665"/>
<dbReference type="EMBL" id="CP069370">
    <property type="protein sequence ID" value="QYZ68978.1"/>
    <property type="molecule type" value="Genomic_DNA"/>
</dbReference>
<accession>A0A8G0ZUL6</accession>
<gene>
    <name evidence="1" type="ORF">JO391_14665</name>
</gene>
<evidence type="ECO:0000313" key="2">
    <source>
        <dbReference type="Proteomes" id="UP000826300"/>
    </source>
</evidence>